<keyword evidence="1" id="KW-0472">Membrane</keyword>
<organism evidence="2 3">
    <name type="scientific">Phyllosticta capitalensis</name>
    <dbReference type="NCBI Taxonomy" id="121624"/>
    <lineage>
        <taxon>Eukaryota</taxon>
        <taxon>Fungi</taxon>
        <taxon>Dikarya</taxon>
        <taxon>Ascomycota</taxon>
        <taxon>Pezizomycotina</taxon>
        <taxon>Dothideomycetes</taxon>
        <taxon>Dothideomycetes incertae sedis</taxon>
        <taxon>Botryosphaeriales</taxon>
        <taxon>Phyllostictaceae</taxon>
        <taxon>Phyllosticta</taxon>
    </lineage>
</organism>
<sequence length="124" mass="13730">MFVSGGVTATKMNSFDEKTPIVTIQFFPAPESDDMAEYVPTTISEKRLKVPLSLVIPQTLQPQRRSPVWDEEAQVEMLDEYRGSLQWVTGVLLIVGLLVLAWFIRIALLAAAPPVKLHAAIIAP</sequence>
<proteinExistence type="predicted"/>
<dbReference type="Proteomes" id="UP001492380">
    <property type="component" value="Unassembled WGS sequence"/>
</dbReference>
<keyword evidence="1" id="KW-1133">Transmembrane helix</keyword>
<evidence type="ECO:0000313" key="2">
    <source>
        <dbReference type="EMBL" id="KAK8235254.1"/>
    </source>
</evidence>
<dbReference type="EMBL" id="JBBWRZ010000005">
    <property type="protein sequence ID" value="KAK8235254.1"/>
    <property type="molecule type" value="Genomic_DNA"/>
</dbReference>
<keyword evidence="3" id="KW-1185">Reference proteome</keyword>
<keyword evidence="1" id="KW-0812">Transmembrane</keyword>
<name>A0ABR1YPK3_9PEZI</name>
<evidence type="ECO:0000313" key="3">
    <source>
        <dbReference type="Proteomes" id="UP001492380"/>
    </source>
</evidence>
<comment type="caution">
    <text evidence="2">The sequence shown here is derived from an EMBL/GenBank/DDBJ whole genome shotgun (WGS) entry which is preliminary data.</text>
</comment>
<evidence type="ECO:0000256" key="1">
    <source>
        <dbReference type="SAM" id="Phobius"/>
    </source>
</evidence>
<protein>
    <submittedName>
        <fullName evidence="2">Uncharacterized protein</fullName>
    </submittedName>
</protein>
<reference evidence="2 3" key="1">
    <citation type="submission" date="2024-04" db="EMBL/GenBank/DDBJ databases">
        <title>Phyllosticta paracitricarpa is synonymous to the EU quarantine fungus P. citricarpa based on phylogenomic analyses.</title>
        <authorList>
            <consortium name="Lawrence Berkeley National Laboratory"/>
            <person name="Van Ingen-Buijs V.A."/>
            <person name="Van Westerhoven A.C."/>
            <person name="Haridas S."/>
            <person name="Skiadas P."/>
            <person name="Martin F."/>
            <person name="Groenewald J.Z."/>
            <person name="Crous P.W."/>
            <person name="Seidl M.F."/>
        </authorList>
    </citation>
    <scope>NUCLEOTIDE SEQUENCE [LARGE SCALE GENOMIC DNA]</scope>
    <source>
        <strain evidence="2 3">CBS 123374</strain>
    </source>
</reference>
<gene>
    <name evidence="2" type="ORF">HDK90DRAFT_510435</name>
</gene>
<accession>A0ABR1YPK3</accession>
<feature type="transmembrane region" description="Helical" evidence="1">
    <location>
        <begin position="87"/>
        <end position="108"/>
    </location>
</feature>